<reference evidence="2 3" key="1">
    <citation type="submission" date="2017-06" db="EMBL/GenBank/DDBJ databases">
        <title>Genome sequencing of cyanobaciteial culture collection at National Institute for Environmental Studies (NIES).</title>
        <authorList>
            <person name="Hirose Y."/>
            <person name="Shimura Y."/>
            <person name="Fujisawa T."/>
            <person name="Nakamura Y."/>
            <person name="Kawachi M."/>
        </authorList>
    </citation>
    <scope>NUCLEOTIDE SEQUENCE [LARGE SCALE GENOMIC DNA]</scope>
    <source>
        <strain evidence="2 3">NIES-267</strain>
    </source>
</reference>
<feature type="chain" id="PRO_5012757682" description="Choice-of-anchor E domain-containing protein" evidence="1">
    <location>
        <begin position="28"/>
        <end position="237"/>
    </location>
</feature>
<name>A0A1Z4LI72_9CYAN</name>
<evidence type="ECO:0000256" key="1">
    <source>
        <dbReference type="SAM" id="SignalP"/>
    </source>
</evidence>
<keyword evidence="3" id="KW-1185">Reference proteome</keyword>
<organism evidence="2 3">
    <name type="scientific">Calothrix parasitica NIES-267</name>
    <dbReference type="NCBI Taxonomy" id="1973488"/>
    <lineage>
        <taxon>Bacteria</taxon>
        <taxon>Bacillati</taxon>
        <taxon>Cyanobacteriota</taxon>
        <taxon>Cyanophyceae</taxon>
        <taxon>Nostocales</taxon>
        <taxon>Calotrichaceae</taxon>
        <taxon>Calothrix</taxon>
    </lineage>
</organism>
<sequence>MHLSISKNKVMVAALAAILAPINAAQASTLTYESTVDLEKTNFEKQISLPKFDSSLGNLESVLFELSANVQGSVELENRDAQAALVTGNIAAEIGLKKPDNSLLLVALPTASVEQNLNKYDGTLDFDGTSGVRLTDISNTKEESTLLTIPNDFTPFVGDGSFNLLVEAIGNSTATGAGNLLAGFETYAGATVAVSYTYAKKDEPTPRKKVPESGVSATILIGLAATMVLTKSKIRFI</sequence>
<evidence type="ECO:0000313" key="3">
    <source>
        <dbReference type="Proteomes" id="UP000218418"/>
    </source>
</evidence>
<protein>
    <recommendedName>
        <fullName evidence="4">Choice-of-anchor E domain-containing protein</fullName>
    </recommendedName>
</protein>
<feature type="signal peptide" evidence="1">
    <location>
        <begin position="1"/>
        <end position="27"/>
    </location>
</feature>
<gene>
    <name evidence="2" type="ORF">NIES267_02530</name>
</gene>
<accession>A0A1Z4LI72</accession>
<keyword evidence="1" id="KW-0732">Signal</keyword>
<dbReference type="Proteomes" id="UP000218418">
    <property type="component" value="Chromosome"/>
</dbReference>
<dbReference type="EMBL" id="AP018227">
    <property type="protein sequence ID" value="BAY80788.1"/>
    <property type="molecule type" value="Genomic_DNA"/>
</dbReference>
<evidence type="ECO:0000313" key="2">
    <source>
        <dbReference type="EMBL" id="BAY80788.1"/>
    </source>
</evidence>
<dbReference type="AlphaFoldDB" id="A0A1Z4LI72"/>
<dbReference type="NCBIfam" id="NF033208">
    <property type="entry name" value="choice_anch_E"/>
    <property type="match status" value="1"/>
</dbReference>
<dbReference type="OrthoDB" id="510545at2"/>
<evidence type="ECO:0008006" key="4">
    <source>
        <dbReference type="Google" id="ProtNLM"/>
    </source>
</evidence>
<proteinExistence type="predicted"/>